<protein>
    <submittedName>
        <fullName evidence="1">Uncharacterized protein</fullName>
    </submittedName>
</protein>
<reference evidence="1 2" key="1">
    <citation type="submission" date="2019-02" db="EMBL/GenBank/DDBJ databases">
        <title>Deep-cultivation of Planctomycetes and their phenomic and genomic characterization uncovers novel biology.</title>
        <authorList>
            <person name="Wiegand S."/>
            <person name="Jogler M."/>
            <person name="Boedeker C."/>
            <person name="Pinto D."/>
            <person name="Vollmers J."/>
            <person name="Rivas-Marin E."/>
            <person name="Kohn T."/>
            <person name="Peeters S.H."/>
            <person name="Heuer A."/>
            <person name="Rast P."/>
            <person name="Oberbeckmann S."/>
            <person name="Bunk B."/>
            <person name="Jeske O."/>
            <person name="Meyerdierks A."/>
            <person name="Storesund J.E."/>
            <person name="Kallscheuer N."/>
            <person name="Luecker S."/>
            <person name="Lage O.M."/>
            <person name="Pohl T."/>
            <person name="Merkel B.J."/>
            <person name="Hornburger P."/>
            <person name="Mueller R.-W."/>
            <person name="Bruemmer F."/>
            <person name="Labrenz M."/>
            <person name="Spormann A.M."/>
            <person name="Op den Camp H."/>
            <person name="Overmann J."/>
            <person name="Amann R."/>
            <person name="Jetten M.S.M."/>
            <person name="Mascher T."/>
            <person name="Medema M.H."/>
            <person name="Devos D.P."/>
            <person name="Kaster A.-K."/>
            <person name="Ovreas L."/>
            <person name="Rohde M."/>
            <person name="Galperin M.Y."/>
            <person name="Jogler C."/>
        </authorList>
    </citation>
    <scope>NUCLEOTIDE SEQUENCE [LARGE SCALE GENOMIC DNA]</scope>
    <source>
        <strain evidence="1 2">SV_7m_r</strain>
    </source>
</reference>
<dbReference type="Proteomes" id="UP000315003">
    <property type="component" value="Chromosome"/>
</dbReference>
<name>A0A517STQ5_9BACT</name>
<sequence length="172" mass="18795">MNSGKSEHAVLFAKQLTVRTESVTLASLDGRNHPAQDCLHCAAYNVLPTQDYQRCTTSAALPALHYQRCTTSAALPALHYQRCTTSAALPALHCQRCTASAALPALHCQRCTASAALPALHCQRWDRRLPRSVVATADRIESLQTDHAKAWFRCPLNPFALVASSFLSFSPH</sequence>
<proteinExistence type="predicted"/>
<dbReference type="AlphaFoldDB" id="A0A517STQ5"/>
<organism evidence="1 2">
    <name type="scientific">Stieleria bergensis</name>
    <dbReference type="NCBI Taxonomy" id="2528025"/>
    <lineage>
        <taxon>Bacteria</taxon>
        <taxon>Pseudomonadati</taxon>
        <taxon>Planctomycetota</taxon>
        <taxon>Planctomycetia</taxon>
        <taxon>Pirellulales</taxon>
        <taxon>Pirellulaceae</taxon>
        <taxon>Stieleria</taxon>
    </lineage>
</organism>
<keyword evidence="2" id="KW-1185">Reference proteome</keyword>
<evidence type="ECO:0000313" key="2">
    <source>
        <dbReference type="Proteomes" id="UP000315003"/>
    </source>
</evidence>
<gene>
    <name evidence="1" type="ORF">SV7mr_20200</name>
</gene>
<dbReference type="EMBL" id="CP036272">
    <property type="protein sequence ID" value="QDT59512.1"/>
    <property type="molecule type" value="Genomic_DNA"/>
</dbReference>
<evidence type="ECO:0000313" key="1">
    <source>
        <dbReference type="EMBL" id="QDT59512.1"/>
    </source>
</evidence>
<accession>A0A517STQ5</accession>